<dbReference type="InterPro" id="IPR025698">
    <property type="entry name" value="2TM_dom"/>
</dbReference>
<evidence type="ECO:0000313" key="3">
    <source>
        <dbReference type="EMBL" id="NAS11598.1"/>
    </source>
</evidence>
<evidence type="ECO:0000313" key="4">
    <source>
        <dbReference type="Proteomes" id="UP000475249"/>
    </source>
</evidence>
<sequence>MENFRSDDKYLRAKERVEAIKGFYCNLTAYCIIIPLLIMLNLWTTSFPWVLFPIVGWGFGLVMHGIEAYNANPLWGKRWENKKIKELMEKEDF</sequence>
<protein>
    <submittedName>
        <fullName evidence="3">Histidine kinase</fullName>
    </submittedName>
</protein>
<dbReference type="Proteomes" id="UP000475249">
    <property type="component" value="Unassembled WGS sequence"/>
</dbReference>
<accession>A0A6L9EAL4</accession>
<keyword evidence="1" id="KW-1133">Transmembrane helix</keyword>
<dbReference type="AlphaFoldDB" id="A0A6L9EAL4"/>
<dbReference type="Pfam" id="PF13239">
    <property type="entry name" value="2TM"/>
    <property type="match status" value="1"/>
</dbReference>
<proteinExistence type="predicted"/>
<keyword evidence="1" id="KW-0472">Membrane</keyword>
<gene>
    <name evidence="3" type="ORF">GTQ38_06270</name>
</gene>
<comment type="caution">
    <text evidence="3">The sequence shown here is derived from an EMBL/GenBank/DDBJ whole genome shotgun (WGS) entry which is preliminary data.</text>
</comment>
<evidence type="ECO:0000256" key="1">
    <source>
        <dbReference type="SAM" id="Phobius"/>
    </source>
</evidence>
<dbReference type="RefSeq" id="WP_161434616.1">
    <property type="nucleotide sequence ID" value="NZ_WXYO01000002.1"/>
</dbReference>
<keyword evidence="3" id="KW-0808">Transferase</keyword>
<organism evidence="3 4">
    <name type="scientific">Poritiphilus flavus</name>
    <dbReference type="NCBI Taxonomy" id="2697053"/>
    <lineage>
        <taxon>Bacteria</taxon>
        <taxon>Pseudomonadati</taxon>
        <taxon>Bacteroidota</taxon>
        <taxon>Flavobacteriia</taxon>
        <taxon>Flavobacteriales</taxon>
        <taxon>Flavobacteriaceae</taxon>
        <taxon>Poritiphilus</taxon>
    </lineage>
</organism>
<feature type="transmembrane region" description="Helical" evidence="1">
    <location>
        <begin position="49"/>
        <end position="69"/>
    </location>
</feature>
<reference evidence="3 4" key="1">
    <citation type="submission" date="2020-01" db="EMBL/GenBank/DDBJ databases">
        <title>Bacteria diversity of Porities sp.</title>
        <authorList>
            <person name="Wang G."/>
        </authorList>
    </citation>
    <scope>NUCLEOTIDE SEQUENCE [LARGE SCALE GENOMIC DNA]</scope>
    <source>
        <strain evidence="3 4">R33</strain>
    </source>
</reference>
<dbReference type="GO" id="GO:0016301">
    <property type="term" value="F:kinase activity"/>
    <property type="evidence" value="ECO:0007669"/>
    <property type="project" value="UniProtKB-KW"/>
</dbReference>
<keyword evidence="1" id="KW-0812">Transmembrane</keyword>
<keyword evidence="4" id="KW-1185">Reference proteome</keyword>
<feature type="transmembrane region" description="Helical" evidence="1">
    <location>
        <begin position="21"/>
        <end position="43"/>
    </location>
</feature>
<name>A0A6L9EAL4_9FLAO</name>
<keyword evidence="3" id="KW-0418">Kinase</keyword>
<feature type="domain" description="2TM" evidence="2">
    <location>
        <begin position="12"/>
        <end position="89"/>
    </location>
</feature>
<evidence type="ECO:0000259" key="2">
    <source>
        <dbReference type="Pfam" id="PF13239"/>
    </source>
</evidence>
<dbReference type="EMBL" id="WXYO01000002">
    <property type="protein sequence ID" value="NAS11598.1"/>
    <property type="molecule type" value="Genomic_DNA"/>
</dbReference>